<gene>
    <name evidence="2" type="ORF">ARMA_0132</name>
</gene>
<proteinExistence type="predicted"/>
<dbReference type="Proteomes" id="UP000037784">
    <property type="component" value="Unassembled WGS sequence"/>
</dbReference>
<comment type="caution">
    <text evidence="2">The sequence shown here is derived from an EMBL/GenBank/DDBJ whole genome shotgun (WGS) entry which is preliminary data.</text>
</comment>
<dbReference type="EMBL" id="BBZA01000009">
    <property type="protein sequence ID" value="GAP61709.1"/>
    <property type="molecule type" value="Genomic_DNA"/>
</dbReference>
<sequence length="310" mass="33909">MNAMRRSTLVQPTPSMPSEVPNLPPAYRRTAFVKPAMSHLLLAGTLAFPVWLLIFHTISTFLTGNTFSLTLHFTPAGLSDWLRLLFGFFVAGPLLIVLHEGCHGLLFRLNGFQPRYGFRWLYAYATAPNALMTRRQALSVTLAPLVLLTLMGLLLLPFAPTAVVPYIILFLTANAAGAIGDLWLSVVLLRLPDEVRIVDQADQWGVYAPVDSDVPVTTITSGFVLRWFGMTALVFLIITVLLNFLPLLAVQLDMDALRIGPAGIWYLIEFERTPDGGFQTSLGLPATLVVSIVLGGGLAVLLPQRPAETT</sequence>
<feature type="transmembrane region" description="Helical" evidence="1">
    <location>
        <begin position="164"/>
        <end position="189"/>
    </location>
</feature>
<keyword evidence="1" id="KW-1133">Transmembrane helix</keyword>
<feature type="transmembrane region" description="Helical" evidence="1">
    <location>
        <begin position="227"/>
        <end position="249"/>
    </location>
</feature>
<reference evidence="2 3" key="1">
    <citation type="journal article" date="2015" name="Genome Announc.">
        <title>Draft Genome Sequence of a Heterotrophic Facultative Anaerobic Thermophilic Bacterium, Ardenticatena maritima Strain 110ST.</title>
        <authorList>
            <person name="Kawaichi S."/>
            <person name="Yoshida T."/>
            <person name="Sako Y."/>
            <person name="Nakamura R."/>
        </authorList>
    </citation>
    <scope>NUCLEOTIDE SEQUENCE [LARGE SCALE GENOMIC DNA]</scope>
    <source>
        <strain evidence="2 3">110S</strain>
    </source>
</reference>
<dbReference type="Pfam" id="PF11667">
    <property type="entry name" value="DUF3267"/>
    <property type="match status" value="1"/>
</dbReference>
<dbReference type="InParanoid" id="A0A0M8K6W5"/>
<organism evidence="2 3">
    <name type="scientific">Ardenticatena maritima</name>
    <dbReference type="NCBI Taxonomy" id="872965"/>
    <lineage>
        <taxon>Bacteria</taxon>
        <taxon>Bacillati</taxon>
        <taxon>Chloroflexota</taxon>
        <taxon>Ardenticatenia</taxon>
        <taxon>Ardenticatenales</taxon>
        <taxon>Ardenticatenaceae</taxon>
        <taxon>Ardenticatena</taxon>
    </lineage>
</organism>
<name>A0A0M8K6W5_9CHLR</name>
<evidence type="ECO:0008006" key="4">
    <source>
        <dbReference type="Google" id="ProtNLM"/>
    </source>
</evidence>
<evidence type="ECO:0000313" key="2">
    <source>
        <dbReference type="EMBL" id="GAP61709.1"/>
    </source>
</evidence>
<feature type="transmembrane region" description="Helical" evidence="1">
    <location>
        <begin position="137"/>
        <end position="158"/>
    </location>
</feature>
<evidence type="ECO:0000256" key="1">
    <source>
        <dbReference type="SAM" id="Phobius"/>
    </source>
</evidence>
<evidence type="ECO:0000313" key="3">
    <source>
        <dbReference type="Proteomes" id="UP000037784"/>
    </source>
</evidence>
<keyword evidence="1" id="KW-0812">Transmembrane</keyword>
<reference evidence="3" key="2">
    <citation type="submission" date="2015-08" db="EMBL/GenBank/DDBJ databases">
        <title>Draft Genome Sequence of a Heterotrophic Facultative Anaerobic Bacterium Ardenticatena maritima Strain 110S.</title>
        <authorList>
            <person name="Kawaichi S."/>
            <person name="Yoshida T."/>
            <person name="Sako Y."/>
            <person name="Nakamura R."/>
        </authorList>
    </citation>
    <scope>NUCLEOTIDE SEQUENCE [LARGE SCALE GENOMIC DNA]</scope>
    <source>
        <strain evidence="3">110S</strain>
    </source>
</reference>
<feature type="transmembrane region" description="Helical" evidence="1">
    <location>
        <begin position="40"/>
        <end position="61"/>
    </location>
</feature>
<feature type="transmembrane region" description="Helical" evidence="1">
    <location>
        <begin position="81"/>
        <end position="98"/>
    </location>
</feature>
<keyword evidence="3" id="KW-1185">Reference proteome</keyword>
<protein>
    <recommendedName>
        <fullName evidence="4">Zincin peptidase</fullName>
    </recommendedName>
</protein>
<accession>A0A0M8K6W5</accession>
<dbReference type="AlphaFoldDB" id="A0A0M8K6W5"/>
<feature type="transmembrane region" description="Helical" evidence="1">
    <location>
        <begin position="282"/>
        <end position="302"/>
    </location>
</feature>
<keyword evidence="1" id="KW-0472">Membrane</keyword>
<dbReference type="InterPro" id="IPR021683">
    <property type="entry name" value="DUF3267"/>
</dbReference>